<dbReference type="Gene3D" id="1.10.287.470">
    <property type="entry name" value="Helix hairpin bin"/>
    <property type="match status" value="2"/>
</dbReference>
<feature type="domain" description="CusB-like beta-barrel" evidence="7">
    <location>
        <begin position="261"/>
        <end position="333"/>
    </location>
</feature>
<dbReference type="NCBIfam" id="TIGR01730">
    <property type="entry name" value="RND_mfp"/>
    <property type="match status" value="1"/>
</dbReference>
<gene>
    <name evidence="8" type="ORF">SAMN05216360_11743</name>
</gene>
<feature type="domain" description="Multidrug resistance protein MdtA-like alpha-helical hairpin" evidence="5">
    <location>
        <begin position="136"/>
        <end position="202"/>
    </location>
</feature>
<evidence type="ECO:0000256" key="2">
    <source>
        <dbReference type="SAM" id="Coils"/>
    </source>
</evidence>
<dbReference type="Gene3D" id="2.40.420.20">
    <property type="match status" value="1"/>
</dbReference>
<evidence type="ECO:0000256" key="3">
    <source>
        <dbReference type="SAM" id="MobiDB-lite"/>
    </source>
</evidence>
<dbReference type="InterPro" id="IPR006143">
    <property type="entry name" value="RND_pump_MFP"/>
</dbReference>
<dbReference type="RefSeq" id="WP_091720573.1">
    <property type="nucleotide sequence ID" value="NZ_FNHS01000017.1"/>
</dbReference>
<dbReference type="EMBL" id="FNHS01000017">
    <property type="protein sequence ID" value="SDO23419.1"/>
    <property type="molecule type" value="Genomic_DNA"/>
</dbReference>
<dbReference type="STRING" id="582672.SAMN05216360_11743"/>
<dbReference type="InterPro" id="IPR058624">
    <property type="entry name" value="MdtA-like_HH"/>
</dbReference>
<reference evidence="9" key="1">
    <citation type="submission" date="2016-10" db="EMBL/GenBank/DDBJ databases">
        <authorList>
            <person name="Varghese N."/>
            <person name="Submissions S."/>
        </authorList>
    </citation>
    <scope>NUCLEOTIDE SEQUENCE [LARGE SCALE GENOMIC DNA]</scope>
    <source>
        <strain evidence="9">BL47</strain>
    </source>
</reference>
<accession>A0A1H0HW70</accession>
<evidence type="ECO:0000313" key="9">
    <source>
        <dbReference type="Proteomes" id="UP000198704"/>
    </source>
</evidence>
<comment type="similarity">
    <text evidence="1">Belongs to the membrane fusion protein (MFP) (TC 8.A.1) family.</text>
</comment>
<keyword evidence="2" id="KW-0175">Coiled coil</keyword>
<protein>
    <submittedName>
        <fullName evidence="8">RND family efflux transporter, MFP subunit</fullName>
    </submittedName>
</protein>
<dbReference type="Proteomes" id="UP000198704">
    <property type="component" value="Unassembled WGS sequence"/>
</dbReference>
<keyword evidence="4" id="KW-0472">Membrane</keyword>
<dbReference type="Gene3D" id="2.40.50.100">
    <property type="match status" value="1"/>
</dbReference>
<dbReference type="Gene3D" id="2.40.30.170">
    <property type="match status" value="1"/>
</dbReference>
<evidence type="ECO:0000256" key="1">
    <source>
        <dbReference type="ARBA" id="ARBA00009477"/>
    </source>
</evidence>
<dbReference type="GO" id="GO:1990281">
    <property type="term" value="C:efflux pump complex"/>
    <property type="evidence" value="ECO:0007669"/>
    <property type="project" value="TreeGrafter"/>
</dbReference>
<sequence>MRADDAERDVPPPPGKAPFLLVGLVGIGLLAWGAYGHWQRDVAASATLERIKSLVPQVRTVTAEKAEGSLDLVLPGEMQAFTSAAIAARATGYIAERPVDIGSRVRAGDLLLRIAAPDLDQQLAQAEAQVGQLKAQLLQAQAQVEQARANVNLANLTNNRTTTLAVQGWASRQNADTSQAGVLSQAATLAAAEAGVKVATANIMSQQAVVDRLKALTAFERVVAPFDGVVTVRNVDVGDLVRADNGGTPLLSIDQDSILRITVNVPQNDSVGIRPGVKAVITVPQIPDRAFDGFVERSSVALNAASRTLTAQVDVPNPDRLLRAGFYAYVTLKIPRTEPAVAVPAEATVFNSKGLQVAQVGDDDRVTWRTVTVRRDLGRTLELESGLSADSRIVYSPPPDLRDGQPIERVKTPPVPEPMRSAQR</sequence>
<dbReference type="PANTHER" id="PTHR30469">
    <property type="entry name" value="MULTIDRUG RESISTANCE PROTEIN MDTA"/>
    <property type="match status" value="1"/>
</dbReference>
<feature type="domain" description="Multidrug resistance protein MdtA-like barrel-sandwich hybrid" evidence="6">
    <location>
        <begin position="84"/>
        <end position="244"/>
    </location>
</feature>
<keyword evidence="4" id="KW-0812">Transmembrane</keyword>
<dbReference type="AlphaFoldDB" id="A0A1H0HW70"/>
<dbReference type="SUPFAM" id="SSF111369">
    <property type="entry name" value="HlyD-like secretion proteins"/>
    <property type="match status" value="1"/>
</dbReference>
<name>A0A1H0HW70_9HYPH</name>
<evidence type="ECO:0000313" key="8">
    <source>
        <dbReference type="EMBL" id="SDO23419.1"/>
    </source>
</evidence>
<dbReference type="InterPro" id="IPR058792">
    <property type="entry name" value="Beta-barrel_RND_2"/>
</dbReference>
<evidence type="ECO:0000259" key="7">
    <source>
        <dbReference type="Pfam" id="PF25954"/>
    </source>
</evidence>
<evidence type="ECO:0000259" key="5">
    <source>
        <dbReference type="Pfam" id="PF25876"/>
    </source>
</evidence>
<dbReference type="GO" id="GO:0015562">
    <property type="term" value="F:efflux transmembrane transporter activity"/>
    <property type="evidence" value="ECO:0007669"/>
    <property type="project" value="TreeGrafter"/>
</dbReference>
<feature type="region of interest" description="Disordered" evidence="3">
    <location>
        <begin position="392"/>
        <end position="424"/>
    </location>
</feature>
<organism evidence="8 9">
    <name type="scientific">Methylobacterium phyllostachyos</name>
    <dbReference type="NCBI Taxonomy" id="582672"/>
    <lineage>
        <taxon>Bacteria</taxon>
        <taxon>Pseudomonadati</taxon>
        <taxon>Pseudomonadota</taxon>
        <taxon>Alphaproteobacteria</taxon>
        <taxon>Hyphomicrobiales</taxon>
        <taxon>Methylobacteriaceae</taxon>
        <taxon>Methylobacterium</taxon>
    </lineage>
</organism>
<dbReference type="PANTHER" id="PTHR30469:SF37">
    <property type="entry name" value="RAGD PROTEIN"/>
    <property type="match status" value="1"/>
</dbReference>
<proteinExistence type="inferred from homology"/>
<dbReference type="Pfam" id="PF25954">
    <property type="entry name" value="Beta-barrel_RND_2"/>
    <property type="match status" value="1"/>
</dbReference>
<evidence type="ECO:0000256" key="4">
    <source>
        <dbReference type="SAM" id="Phobius"/>
    </source>
</evidence>
<keyword evidence="4" id="KW-1133">Transmembrane helix</keyword>
<feature type="coiled-coil region" evidence="2">
    <location>
        <begin position="116"/>
        <end position="157"/>
    </location>
</feature>
<dbReference type="Pfam" id="PF25876">
    <property type="entry name" value="HH_MFP_RND"/>
    <property type="match status" value="1"/>
</dbReference>
<feature type="compositionally biased region" description="Basic and acidic residues" evidence="3">
    <location>
        <begin position="400"/>
        <end position="411"/>
    </location>
</feature>
<feature type="transmembrane region" description="Helical" evidence="4">
    <location>
        <begin position="17"/>
        <end position="35"/>
    </location>
</feature>
<dbReference type="InterPro" id="IPR058625">
    <property type="entry name" value="MdtA-like_BSH"/>
</dbReference>
<keyword evidence="9" id="KW-1185">Reference proteome</keyword>
<dbReference type="OrthoDB" id="9806939at2"/>
<dbReference type="Pfam" id="PF25917">
    <property type="entry name" value="BSH_RND"/>
    <property type="match status" value="1"/>
</dbReference>
<evidence type="ECO:0000259" key="6">
    <source>
        <dbReference type="Pfam" id="PF25917"/>
    </source>
</evidence>